<organism evidence="3 5">
    <name type="scientific">Burkholderia glumae</name>
    <name type="common">Pseudomonas glumae</name>
    <dbReference type="NCBI Taxonomy" id="337"/>
    <lineage>
        <taxon>Bacteria</taxon>
        <taxon>Pseudomonadati</taxon>
        <taxon>Pseudomonadota</taxon>
        <taxon>Betaproteobacteria</taxon>
        <taxon>Burkholderiales</taxon>
        <taxon>Burkholderiaceae</taxon>
        <taxon>Burkholderia</taxon>
    </lineage>
</organism>
<dbReference type="Proteomes" id="UP000594892">
    <property type="component" value="Chromosome 1"/>
</dbReference>
<dbReference type="Gene3D" id="3.40.190.100">
    <property type="entry name" value="Glycine betaine-binding periplasmic protein, domain 2"/>
    <property type="match status" value="1"/>
</dbReference>
<feature type="chain" id="PRO_5042890663" evidence="1">
    <location>
        <begin position="24"/>
        <end position="314"/>
    </location>
</feature>
<protein>
    <submittedName>
        <fullName evidence="3">Choline ABC transporter substrate-binding protein</fullName>
    </submittedName>
</protein>
<sequence length="314" mass="33811">MKPCKTLVLAAALAVALPSPSFARDAAACRAVRFADIGWTDITSTTALASVLFEALGYRPSTTIASVPISFAGLKSGQIDVSLGYWWPVQQKQIQPFLDAKSITVLQPPNLSGAKTTLAVPDYAYQAGLKRFNDIAGHRAELGGRIYGIEAGSSANATIQKMIDTNQYGLAGFKLVESSEAGMLVTVARAVREKQWVVFLGWEPHPMNIQLPMHYLAGGDASFGPNYGEARVYTLTANGFAERCPNAGRLVSNLRFTTDMENQLMLAVMNRTRPAEAAKDYIRKHPQLLDGWLAGVTSYDGRDGLATVKAALGP</sequence>
<feature type="signal peptide" evidence="1">
    <location>
        <begin position="1"/>
        <end position="23"/>
    </location>
</feature>
<dbReference type="GO" id="GO:0022857">
    <property type="term" value="F:transmembrane transporter activity"/>
    <property type="evidence" value="ECO:0007669"/>
    <property type="project" value="InterPro"/>
</dbReference>
<dbReference type="Pfam" id="PF04069">
    <property type="entry name" value="OpuAC"/>
    <property type="match status" value="1"/>
</dbReference>
<dbReference type="GO" id="GO:0033265">
    <property type="term" value="F:choline binding"/>
    <property type="evidence" value="ECO:0007669"/>
    <property type="project" value="InterPro"/>
</dbReference>
<dbReference type="Proteomes" id="UP001056386">
    <property type="component" value="Chromosome 2"/>
</dbReference>
<evidence type="ECO:0000256" key="1">
    <source>
        <dbReference type="SAM" id="SignalP"/>
    </source>
</evidence>
<dbReference type="AlphaFoldDB" id="A0AAP9XXL0"/>
<dbReference type="SUPFAM" id="SSF53850">
    <property type="entry name" value="Periplasmic binding protein-like II"/>
    <property type="match status" value="1"/>
</dbReference>
<dbReference type="EMBL" id="CP099583">
    <property type="protein sequence ID" value="USS43469.1"/>
    <property type="molecule type" value="Genomic_DNA"/>
</dbReference>
<keyword evidence="1" id="KW-0732">Signal</keyword>
<dbReference type="InterPro" id="IPR007210">
    <property type="entry name" value="ABC_Gly_betaine_transp_sub-bd"/>
</dbReference>
<evidence type="ECO:0000313" key="6">
    <source>
        <dbReference type="Proteomes" id="UP001056386"/>
    </source>
</evidence>
<dbReference type="GO" id="GO:0042597">
    <property type="term" value="C:periplasmic space"/>
    <property type="evidence" value="ECO:0007669"/>
    <property type="project" value="InterPro"/>
</dbReference>
<reference evidence="4" key="2">
    <citation type="submission" date="2022-06" db="EMBL/GenBank/DDBJ databases">
        <title>Draft genome sequence of Burkholderia glumae strain GR20004 isolated from rice panicle showing bacterial panicle blight.</title>
        <authorList>
            <person name="Choi S.Y."/>
            <person name="Lee Y.H."/>
        </authorList>
    </citation>
    <scope>NUCLEOTIDE SEQUENCE</scope>
    <source>
        <strain evidence="4">GR20004</strain>
    </source>
</reference>
<dbReference type="GO" id="GO:0015871">
    <property type="term" value="P:choline transport"/>
    <property type="evidence" value="ECO:0007669"/>
    <property type="project" value="InterPro"/>
</dbReference>
<dbReference type="EMBL" id="CP065600">
    <property type="protein sequence ID" value="QPQ90508.1"/>
    <property type="molecule type" value="Genomic_DNA"/>
</dbReference>
<dbReference type="NCBIfam" id="TIGR03414">
    <property type="entry name" value="ABC_choline_bnd"/>
    <property type="match status" value="1"/>
</dbReference>
<gene>
    <name evidence="3" type="ORF">I6H06_01715</name>
    <name evidence="4" type="ORF">NFI99_03105</name>
</gene>
<dbReference type="GO" id="GO:0043190">
    <property type="term" value="C:ATP-binding cassette (ABC) transporter complex"/>
    <property type="evidence" value="ECO:0007669"/>
    <property type="project" value="InterPro"/>
</dbReference>
<dbReference type="GeneID" id="45695269"/>
<dbReference type="RefSeq" id="WP_012733443.1">
    <property type="nucleotide sequence ID" value="NZ_CP021075.1"/>
</dbReference>
<name>A0AAP9XXL0_BURGL</name>
<evidence type="ECO:0000259" key="2">
    <source>
        <dbReference type="Pfam" id="PF04069"/>
    </source>
</evidence>
<dbReference type="CDD" id="cd13640">
    <property type="entry name" value="PBP2_ChoX"/>
    <property type="match status" value="1"/>
</dbReference>
<accession>A0AAP9XXL0</accession>
<evidence type="ECO:0000313" key="4">
    <source>
        <dbReference type="EMBL" id="USS43469.1"/>
    </source>
</evidence>
<proteinExistence type="predicted"/>
<feature type="domain" description="ABC-type glycine betaine transport system substrate-binding" evidence="2">
    <location>
        <begin position="32"/>
        <end position="284"/>
    </location>
</feature>
<evidence type="ECO:0000313" key="3">
    <source>
        <dbReference type="EMBL" id="QPQ90508.1"/>
    </source>
</evidence>
<dbReference type="Gene3D" id="3.40.190.10">
    <property type="entry name" value="Periplasmic binding protein-like II"/>
    <property type="match status" value="1"/>
</dbReference>
<dbReference type="InterPro" id="IPR017783">
    <property type="entry name" value="ABC_choline_sub-bd"/>
</dbReference>
<keyword evidence="6" id="KW-1185">Reference proteome</keyword>
<reference evidence="3 5" key="1">
    <citation type="submission" date="2020-12" db="EMBL/GenBank/DDBJ databases">
        <title>FDA dAtabase for Regulatory Grade micrObial Sequences (FDA-ARGOS): Supporting development and validation of Infectious Disease Dx tests.</title>
        <authorList>
            <person name="Minogue T."/>
            <person name="Wolcott M."/>
            <person name="Wasieloski L."/>
            <person name="Aguilar W."/>
            <person name="Moore D."/>
            <person name="Jaissle J."/>
            <person name="Tallon L."/>
            <person name="Sadzewicz L."/>
            <person name="Zhao X."/>
            <person name="Boylan J."/>
            <person name="Ott S."/>
            <person name="Bowen H."/>
            <person name="Vavikolanu K."/>
            <person name="Mehta A."/>
            <person name="Aluvathingal J."/>
            <person name="Nadendla S."/>
            <person name="Yan Y."/>
            <person name="Sichtig H."/>
        </authorList>
    </citation>
    <scope>NUCLEOTIDE SEQUENCE [LARGE SCALE GENOMIC DNA]</scope>
    <source>
        <strain evidence="3 5">FDAARGOS_949</strain>
    </source>
</reference>
<evidence type="ECO:0000313" key="5">
    <source>
        <dbReference type="Proteomes" id="UP000594892"/>
    </source>
</evidence>